<name>A0A151ZS61_TIELA</name>
<reference evidence="3 4" key="1">
    <citation type="submission" date="2015-12" db="EMBL/GenBank/DDBJ databases">
        <title>Dictyostelia acquired genes for synthesis and detection of signals that induce cell-type specialization by lateral gene transfer from prokaryotes.</title>
        <authorList>
            <person name="Gloeckner G."/>
            <person name="Schaap P."/>
        </authorList>
    </citation>
    <scope>NUCLEOTIDE SEQUENCE [LARGE SCALE GENOMIC DNA]</scope>
    <source>
        <strain evidence="3 4">TK</strain>
    </source>
</reference>
<dbReference type="AlphaFoldDB" id="A0A151ZS61"/>
<proteinExistence type="predicted"/>
<feature type="domain" description="BSD" evidence="2">
    <location>
        <begin position="65"/>
        <end position="110"/>
    </location>
</feature>
<feature type="compositionally biased region" description="Low complexity" evidence="1">
    <location>
        <begin position="192"/>
        <end position="204"/>
    </location>
</feature>
<gene>
    <name evidence="3" type="ORF">DLAC_04138</name>
</gene>
<evidence type="ECO:0000259" key="2">
    <source>
        <dbReference type="PROSITE" id="PS50858"/>
    </source>
</evidence>
<feature type="region of interest" description="Disordered" evidence="1">
    <location>
        <begin position="190"/>
        <end position="213"/>
    </location>
</feature>
<evidence type="ECO:0000313" key="3">
    <source>
        <dbReference type="EMBL" id="KYQ96833.1"/>
    </source>
</evidence>
<dbReference type="PROSITE" id="PS50858">
    <property type="entry name" value="BSD"/>
    <property type="match status" value="1"/>
</dbReference>
<dbReference type="SUPFAM" id="SSF140383">
    <property type="entry name" value="BSD domain-like"/>
    <property type="match status" value="1"/>
</dbReference>
<dbReference type="InterPro" id="IPR035925">
    <property type="entry name" value="BSD_dom_sf"/>
</dbReference>
<dbReference type="PANTHER" id="PTHR31923">
    <property type="entry name" value="BSD DOMAIN-CONTAINING PROTEIN"/>
    <property type="match status" value="1"/>
</dbReference>
<evidence type="ECO:0000256" key="1">
    <source>
        <dbReference type="SAM" id="MobiDB-lite"/>
    </source>
</evidence>
<dbReference type="EMBL" id="LODT01000021">
    <property type="protein sequence ID" value="KYQ96833.1"/>
    <property type="molecule type" value="Genomic_DNA"/>
</dbReference>
<dbReference type="FunCoup" id="A0A151ZS61">
    <property type="interactions" value="259"/>
</dbReference>
<dbReference type="InParanoid" id="A0A151ZS61"/>
<dbReference type="OrthoDB" id="47923at2759"/>
<dbReference type="STRING" id="361077.A0A151ZS61"/>
<sequence>MFSYFTKKLGWEESQLPTEEDVKERKELGITDELIQYVSNISKYPESFKDFPFHTLNNPSLAMNKLQKRHVQKILGLVKPLDELRYKLVPLVMSDDKFWKIYFTHIAVISNRKFESANTENKPNSKNQSPWFDELDRQFDNLSKQNTFTSFDQGITEDEDSYFSFNTYVLPSWLNLTISKDTLESNIQVVPTTTETTSSSNNEKNNSKDNDESFDFTLEPVQFQTPNKSFNVSTSNNSFSLLDSEG</sequence>
<protein>
    <recommendedName>
        <fullName evidence="2">BSD domain-containing protein</fullName>
    </recommendedName>
</protein>
<dbReference type="SMART" id="SM00751">
    <property type="entry name" value="BSD"/>
    <property type="match status" value="1"/>
</dbReference>
<dbReference type="PANTHER" id="PTHR31923:SF1">
    <property type="entry name" value="BSD DOMAIN-CONTAINING PROTEIN"/>
    <property type="match status" value="1"/>
</dbReference>
<accession>A0A151ZS61</accession>
<keyword evidence="4" id="KW-1185">Reference proteome</keyword>
<evidence type="ECO:0000313" key="4">
    <source>
        <dbReference type="Proteomes" id="UP000076078"/>
    </source>
</evidence>
<dbReference type="InterPro" id="IPR005607">
    <property type="entry name" value="BSD_dom"/>
</dbReference>
<dbReference type="Pfam" id="PF03909">
    <property type="entry name" value="BSD"/>
    <property type="match status" value="1"/>
</dbReference>
<organism evidence="3 4">
    <name type="scientific">Tieghemostelium lacteum</name>
    <name type="common">Slime mold</name>
    <name type="synonym">Dictyostelium lacteum</name>
    <dbReference type="NCBI Taxonomy" id="361077"/>
    <lineage>
        <taxon>Eukaryota</taxon>
        <taxon>Amoebozoa</taxon>
        <taxon>Evosea</taxon>
        <taxon>Eumycetozoa</taxon>
        <taxon>Dictyostelia</taxon>
        <taxon>Dictyosteliales</taxon>
        <taxon>Raperosteliaceae</taxon>
        <taxon>Tieghemostelium</taxon>
    </lineage>
</organism>
<dbReference type="Gene3D" id="1.10.3970.10">
    <property type="entry name" value="BSD domain"/>
    <property type="match status" value="1"/>
</dbReference>
<comment type="caution">
    <text evidence="3">The sequence shown here is derived from an EMBL/GenBank/DDBJ whole genome shotgun (WGS) entry which is preliminary data.</text>
</comment>
<dbReference type="Proteomes" id="UP000076078">
    <property type="component" value="Unassembled WGS sequence"/>
</dbReference>